<dbReference type="GO" id="GO:0003676">
    <property type="term" value="F:nucleic acid binding"/>
    <property type="evidence" value="ECO:0007669"/>
    <property type="project" value="InterPro"/>
</dbReference>
<dbReference type="Ensembl" id="ENSMALT00000012656.1">
    <property type="protein sequence ID" value="ENSMALP00000012389.1"/>
    <property type="gene ID" value="ENSMALG00000008792.1"/>
</dbReference>
<feature type="compositionally biased region" description="Basic and acidic residues" evidence="1">
    <location>
        <begin position="177"/>
        <end position="192"/>
    </location>
</feature>
<name>A0A3Q3J2C5_MONAL</name>
<sequence>TTSRQTQNSPRITSKRQEKSLKNTVKLPASSVVLIGGYTITSVDLTHNITFLLAMFIYELNTMSTDSGLDIVLSCLSTLVAHNKRKLLYLHSFQLFAKERENKPDEYWQNTLWSDETKINLFGSDGIQHTVKYGGGRVLISGMTYIDYRNSNLYTQILNEQTTSSHKKHGWRRIFQHDNDPKHANKDQRDPPHLSVYAV</sequence>
<keyword evidence="3" id="KW-1185">Reference proteome</keyword>
<evidence type="ECO:0000313" key="2">
    <source>
        <dbReference type="Ensembl" id="ENSMALP00000012389.1"/>
    </source>
</evidence>
<accession>A0A3Q3J2C5</accession>
<evidence type="ECO:0000313" key="3">
    <source>
        <dbReference type="Proteomes" id="UP000261600"/>
    </source>
</evidence>
<evidence type="ECO:0000256" key="1">
    <source>
        <dbReference type="SAM" id="MobiDB-lite"/>
    </source>
</evidence>
<dbReference type="InterPro" id="IPR036397">
    <property type="entry name" value="RNaseH_sf"/>
</dbReference>
<dbReference type="Gene3D" id="3.30.420.10">
    <property type="entry name" value="Ribonuclease H-like superfamily/Ribonuclease H"/>
    <property type="match status" value="1"/>
</dbReference>
<dbReference type="STRING" id="43700.ENSMALP00000012389"/>
<organism evidence="2 3">
    <name type="scientific">Monopterus albus</name>
    <name type="common">Swamp eel</name>
    <dbReference type="NCBI Taxonomy" id="43700"/>
    <lineage>
        <taxon>Eukaryota</taxon>
        <taxon>Metazoa</taxon>
        <taxon>Chordata</taxon>
        <taxon>Craniata</taxon>
        <taxon>Vertebrata</taxon>
        <taxon>Euteleostomi</taxon>
        <taxon>Actinopterygii</taxon>
        <taxon>Neopterygii</taxon>
        <taxon>Teleostei</taxon>
        <taxon>Neoteleostei</taxon>
        <taxon>Acanthomorphata</taxon>
        <taxon>Anabantaria</taxon>
        <taxon>Synbranchiformes</taxon>
        <taxon>Synbranchidae</taxon>
        <taxon>Monopterus</taxon>
    </lineage>
</organism>
<proteinExistence type="predicted"/>
<reference evidence="2" key="2">
    <citation type="submission" date="2025-09" db="UniProtKB">
        <authorList>
            <consortium name="Ensembl"/>
        </authorList>
    </citation>
    <scope>IDENTIFICATION</scope>
</reference>
<reference evidence="2" key="1">
    <citation type="submission" date="2025-08" db="UniProtKB">
        <authorList>
            <consortium name="Ensembl"/>
        </authorList>
    </citation>
    <scope>IDENTIFICATION</scope>
</reference>
<dbReference type="AlphaFoldDB" id="A0A3Q3J2C5"/>
<dbReference type="Proteomes" id="UP000261600">
    <property type="component" value="Unplaced"/>
</dbReference>
<protein>
    <submittedName>
        <fullName evidence="2">Uncharacterized protein</fullName>
    </submittedName>
</protein>
<feature type="region of interest" description="Disordered" evidence="1">
    <location>
        <begin position="177"/>
        <end position="199"/>
    </location>
</feature>